<evidence type="ECO:0000256" key="6">
    <source>
        <dbReference type="ARBA" id="ARBA00037066"/>
    </source>
</evidence>
<keyword evidence="5" id="KW-1278">Translocase</keyword>
<evidence type="ECO:0000259" key="7">
    <source>
        <dbReference type="PROSITE" id="PS50893"/>
    </source>
</evidence>
<dbReference type="PROSITE" id="PS00211">
    <property type="entry name" value="ABC_TRANSPORTER_1"/>
    <property type="match status" value="1"/>
</dbReference>
<dbReference type="InterPro" id="IPR027417">
    <property type="entry name" value="P-loop_NTPase"/>
</dbReference>
<proteinExistence type="inferred from homology"/>
<accession>A0ABV6ZGI5</accession>
<protein>
    <submittedName>
        <fullName evidence="8">ATP-binding cassette domain-containing protein</fullName>
    </submittedName>
</protein>
<dbReference type="SMART" id="SM00382">
    <property type="entry name" value="AAA"/>
    <property type="match status" value="1"/>
</dbReference>
<comment type="similarity">
    <text evidence="1">Belongs to the ABC transporter superfamily.</text>
</comment>
<evidence type="ECO:0000256" key="1">
    <source>
        <dbReference type="ARBA" id="ARBA00005417"/>
    </source>
</evidence>
<keyword evidence="2" id="KW-0813">Transport</keyword>
<name>A0ABV6ZGI5_9HYPH</name>
<comment type="caution">
    <text evidence="8">The sequence shown here is derived from an EMBL/GenBank/DDBJ whole genome shotgun (WGS) entry which is preliminary data.</text>
</comment>
<evidence type="ECO:0000256" key="2">
    <source>
        <dbReference type="ARBA" id="ARBA00022448"/>
    </source>
</evidence>
<dbReference type="PANTHER" id="PTHR42794:SF1">
    <property type="entry name" value="HEMIN IMPORT ATP-BINDING PROTEIN HMUV"/>
    <property type="match status" value="1"/>
</dbReference>
<organism evidence="8 9">
    <name type="scientific">Labrys neptuniae</name>
    <dbReference type="NCBI Taxonomy" id="376174"/>
    <lineage>
        <taxon>Bacteria</taxon>
        <taxon>Pseudomonadati</taxon>
        <taxon>Pseudomonadota</taxon>
        <taxon>Alphaproteobacteria</taxon>
        <taxon>Hyphomicrobiales</taxon>
        <taxon>Xanthobacteraceae</taxon>
        <taxon>Labrys</taxon>
    </lineage>
</organism>
<dbReference type="InterPro" id="IPR003593">
    <property type="entry name" value="AAA+_ATPase"/>
</dbReference>
<dbReference type="CDD" id="cd03214">
    <property type="entry name" value="ABC_Iron-Siderophores_B12_Hemin"/>
    <property type="match status" value="1"/>
</dbReference>
<evidence type="ECO:0000256" key="3">
    <source>
        <dbReference type="ARBA" id="ARBA00022741"/>
    </source>
</evidence>
<evidence type="ECO:0000313" key="8">
    <source>
        <dbReference type="EMBL" id="MFC2251298.1"/>
    </source>
</evidence>
<feature type="domain" description="ABC transporter" evidence="7">
    <location>
        <begin position="18"/>
        <end position="259"/>
    </location>
</feature>
<dbReference type="InterPro" id="IPR017871">
    <property type="entry name" value="ABC_transporter-like_CS"/>
</dbReference>
<dbReference type="Proteomes" id="UP001595190">
    <property type="component" value="Unassembled WGS sequence"/>
</dbReference>
<dbReference type="RefSeq" id="WP_394311758.1">
    <property type="nucleotide sequence ID" value="NZ_JBHGPK010000006.1"/>
</dbReference>
<dbReference type="Gene3D" id="3.40.50.300">
    <property type="entry name" value="P-loop containing nucleotide triphosphate hydrolases"/>
    <property type="match status" value="1"/>
</dbReference>
<evidence type="ECO:0000256" key="5">
    <source>
        <dbReference type="ARBA" id="ARBA00022967"/>
    </source>
</evidence>
<dbReference type="Pfam" id="PF00005">
    <property type="entry name" value="ABC_tran"/>
    <property type="match status" value="1"/>
</dbReference>
<dbReference type="GO" id="GO:0005524">
    <property type="term" value="F:ATP binding"/>
    <property type="evidence" value="ECO:0007669"/>
    <property type="project" value="UniProtKB-KW"/>
</dbReference>
<reference evidence="8 9" key="1">
    <citation type="submission" date="2024-09" db="EMBL/GenBank/DDBJ databases">
        <title>Description of Labrys sedimenti sp. nov., isolated from a diclofenac-degrading enrichment culture, and genome-based reclassification of Labrys portucalensis as a later heterotypic synonym of Labrys neptuniae.</title>
        <authorList>
            <person name="Tancsics A."/>
            <person name="Csepanyi A."/>
        </authorList>
    </citation>
    <scope>NUCLEOTIDE SEQUENCE [LARGE SCALE GENOMIC DNA]</scope>
    <source>
        <strain evidence="8 9">LMG 23412</strain>
    </source>
</reference>
<comment type="function">
    <text evidence="6">Part of the ABC transporter complex HmuTUV involved in hemin import. Responsible for energy coupling to the transport system.</text>
</comment>
<keyword evidence="4 8" id="KW-0067">ATP-binding</keyword>
<dbReference type="PANTHER" id="PTHR42794">
    <property type="entry name" value="HEMIN IMPORT ATP-BINDING PROTEIN HMUV"/>
    <property type="match status" value="1"/>
</dbReference>
<dbReference type="EMBL" id="JBHGPK010000006">
    <property type="protein sequence ID" value="MFC2251298.1"/>
    <property type="molecule type" value="Genomic_DNA"/>
</dbReference>
<evidence type="ECO:0000256" key="4">
    <source>
        <dbReference type="ARBA" id="ARBA00022840"/>
    </source>
</evidence>
<evidence type="ECO:0000313" key="9">
    <source>
        <dbReference type="Proteomes" id="UP001595190"/>
    </source>
</evidence>
<sequence length="281" mass="29460">MSLQFGNLQVRDLQVRDLQVRDLKVERNGRPVLHDISFAAVSGRVLIVMGPNGAGKTTLLAAIGGAIKPAGGGVDFGGVPLTGLRPQALAAQRAYMAQHFDCPFAYSVEDIVALGRLCHAGTPRAARDKAAIAAALASADLAPLARRAVTTLSGGERQRVAFAKAAAQIFDRSTAGEPHLVILDEPVSSLDPEHQHRLLGQARQLAKQGATVVVTLHDLTLASIYGDDALVLDRGRIAAQGAMAETLTPSLIERVFKVRVGAAIQDGGPSIMHAVPQDQAA</sequence>
<keyword evidence="3" id="KW-0547">Nucleotide-binding</keyword>
<dbReference type="PROSITE" id="PS50893">
    <property type="entry name" value="ABC_TRANSPORTER_2"/>
    <property type="match status" value="1"/>
</dbReference>
<dbReference type="SUPFAM" id="SSF52540">
    <property type="entry name" value="P-loop containing nucleoside triphosphate hydrolases"/>
    <property type="match status" value="1"/>
</dbReference>
<gene>
    <name evidence="8" type="ORF">ACETRX_16835</name>
</gene>
<dbReference type="InterPro" id="IPR003439">
    <property type="entry name" value="ABC_transporter-like_ATP-bd"/>
</dbReference>